<feature type="domain" description="GFO/IDH/MocA-like oxidoreductase" evidence="4">
    <location>
        <begin position="180"/>
        <end position="284"/>
    </location>
</feature>
<evidence type="ECO:0000256" key="1">
    <source>
        <dbReference type="ARBA" id="ARBA00010928"/>
    </source>
</evidence>
<dbReference type="Gene3D" id="3.40.50.720">
    <property type="entry name" value="NAD(P)-binding Rossmann-like Domain"/>
    <property type="match status" value="1"/>
</dbReference>
<dbReference type="Gene3D" id="3.30.360.10">
    <property type="entry name" value="Dihydrodipicolinate Reductase, domain 2"/>
    <property type="match status" value="1"/>
</dbReference>
<name>A0A4V1N0Z2_9GAMM</name>
<evidence type="ECO:0000259" key="3">
    <source>
        <dbReference type="Pfam" id="PF01408"/>
    </source>
</evidence>
<protein>
    <submittedName>
        <fullName evidence="5">Gfo/Idh/MocA family oxidoreductase</fullName>
    </submittedName>
</protein>
<keyword evidence="2" id="KW-0560">Oxidoreductase</keyword>
<dbReference type="SUPFAM" id="SSF55347">
    <property type="entry name" value="Glyceraldehyde-3-phosphate dehydrogenase-like, C-terminal domain"/>
    <property type="match status" value="1"/>
</dbReference>
<reference evidence="5 6" key="1">
    <citation type="submission" date="2019-01" db="EMBL/GenBank/DDBJ databases">
        <title>Pseudoxanthomonas composti sp. nov., isolated from compost.</title>
        <authorList>
            <person name="Yang G."/>
        </authorList>
    </citation>
    <scope>NUCLEOTIDE SEQUENCE [LARGE SCALE GENOMIC DNA]</scope>
    <source>
        <strain evidence="5 6">GSS15</strain>
    </source>
</reference>
<dbReference type="OrthoDB" id="9801953at2"/>
<sequence>MTISTTRRRLLAGLGGATALWTLPWQANSKAAERKLGVAIVGLGGYAEGLIAPGLARTRHCRLAGIVTGTPAKVPRWQQRYGIPDANVYSYDSFDRIADNPAIDVVYIITPPHLHKTLAVRAANAGKHVWCEKPMAMNADECQQMIQACRRNKVALAIGYRMQHEPNTRTLIGYATAKPFGRLRQVRAEAGYAGYDAGDLQPRNWRLARAFGGGPMYDMGTYPLNAARYTVGTEPLAVSARSRVDRAEIFDQVEEHMDFTLEFPDEVRATCATSFGRSMNQLRATCADGWYELAPFQSYSGVRGQRSDGRRLEAVVEHQQALQMDNDALAILRGMPLRVPGEEGARDLRIMDAIFRSAAEGGRRIVL</sequence>
<dbReference type="InterPro" id="IPR008354">
    <property type="entry name" value="Glc-Fru_OxRdtase_bac"/>
</dbReference>
<dbReference type="RefSeq" id="WP_129471642.1">
    <property type="nucleotide sequence ID" value="NZ_SAWZ01000006.1"/>
</dbReference>
<comment type="caution">
    <text evidence="5">The sequence shown here is derived from an EMBL/GenBank/DDBJ whole genome shotgun (WGS) entry which is preliminary data.</text>
</comment>
<proteinExistence type="inferred from homology"/>
<evidence type="ECO:0000256" key="2">
    <source>
        <dbReference type="ARBA" id="ARBA00023002"/>
    </source>
</evidence>
<evidence type="ECO:0000313" key="5">
    <source>
        <dbReference type="EMBL" id="RXR04371.1"/>
    </source>
</evidence>
<accession>A0A4V1N0Z2</accession>
<dbReference type="InterPro" id="IPR000683">
    <property type="entry name" value="Gfo/Idh/MocA-like_OxRdtase_N"/>
</dbReference>
<dbReference type="Pfam" id="PF01408">
    <property type="entry name" value="GFO_IDH_MocA"/>
    <property type="match status" value="1"/>
</dbReference>
<dbReference type="PRINTS" id="PR01775">
    <property type="entry name" value="GLFROXRDTASE"/>
</dbReference>
<dbReference type="Pfam" id="PF22725">
    <property type="entry name" value="GFO_IDH_MocA_C3"/>
    <property type="match status" value="1"/>
</dbReference>
<dbReference type="Proteomes" id="UP000289784">
    <property type="component" value="Unassembled WGS sequence"/>
</dbReference>
<gene>
    <name evidence="5" type="ORF">EPA99_12935</name>
</gene>
<keyword evidence="6" id="KW-1185">Reference proteome</keyword>
<dbReference type="SUPFAM" id="SSF51735">
    <property type="entry name" value="NAD(P)-binding Rossmann-fold domains"/>
    <property type="match status" value="1"/>
</dbReference>
<evidence type="ECO:0000259" key="4">
    <source>
        <dbReference type="Pfam" id="PF22725"/>
    </source>
</evidence>
<comment type="similarity">
    <text evidence="1">Belongs to the Gfo/Idh/MocA family.</text>
</comment>
<dbReference type="EMBL" id="SAWZ01000006">
    <property type="protein sequence ID" value="RXR04371.1"/>
    <property type="molecule type" value="Genomic_DNA"/>
</dbReference>
<dbReference type="PANTHER" id="PTHR22604:SF105">
    <property type="entry name" value="TRANS-1,2-DIHYDROBENZENE-1,2-DIOL DEHYDROGENASE"/>
    <property type="match status" value="1"/>
</dbReference>
<dbReference type="InterPro" id="IPR050984">
    <property type="entry name" value="Gfo/Idh/MocA_domain"/>
</dbReference>
<dbReference type="AlphaFoldDB" id="A0A4V1N0Z2"/>
<dbReference type="InterPro" id="IPR006311">
    <property type="entry name" value="TAT_signal"/>
</dbReference>
<organism evidence="5 6">
    <name type="scientific">Pseudoxanthomonas composti</name>
    <dbReference type="NCBI Taxonomy" id="2137479"/>
    <lineage>
        <taxon>Bacteria</taxon>
        <taxon>Pseudomonadati</taxon>
        <taxon>Pseudomonadota</taxon>
        <taxon>Gammaproteobacteria</taxon>
        <taxon>Lysobacterales</taxon>
        <taxon>Lysobacteraceae</taxon>
        <taxon>Pseudoxanthomonas</taxon>
    </lineage>
</organism>
<dbReference type="GO" id="GO:0016491">
    <property type="term" value="F:oxidoreductase activity"/>
    <property type="evidence" value="ECO:0007669"/>
    <property type="project" value="UniProtKB-KW"/>
</dbReference>
<dbReference type="InterPro" id="IPR055170">
    <property type="entry name" value="GFO_IDH_MocA-like_dom"/>
</dbReference>
<dbReference type="InterPro" id="IPR036291">
    <property type="entry name" value="NAD(P)-bd_dom_sf"/>
</dbReference>
<evidence type="ECO:0000313" key="6">
    <source>
        <dbReference type="Proteomes" id="UP000289784"/>
    </source>
</evidence>
<dbReference type="PROSITE" id="PS51318">
    <property type="entry name" value="TAT"/>
    <property type="match status" value="1"/>
</dbReference>
<dbReference type="GO" id="GO:0000166">
    <property type="term" value="F:nucleotide binding"/>
    <property type="evidence" value="ECO:0007669"/>
    <property type="project" value="InterPro"/>
</dbReference>
<dbReference type="PANTHER" id="PTHR22604">
    <property type="entry name" value="OXIDOREDUCTASES"/>
    <property type="match status" value="1"/>
</dbReference>
<feature type="domain" description="Gfo/Idh/MocA-like oxidoreductase N-terminal" evidence="3">
    <location>
        <begin position="37"/>
        <end position="160"/>
    </location>
</feature>